<sequence length="1449" mass="170931">MLKYIFHLSDLHIRNGDYKYSRYDEYLNVFNNTIISINTNITNLNLSKNEFIIIITGDIFHNKNNIGNYGLLLYKNFITELTKIAKVIIIHGNHDKIQSDLNQPSLVFSSTFENDNLIVLNNSSSFIIDEIGFSYVCVDDTLDFNSNSGRLSILPKFPIIKEPVKYKIALFHGTFSKSKLYNGEEIHEENNPYPLEWIKDFDYALLGDIHKKQTNIYNNNTIYGYSGSLIQQNFGEDILDHGYLIWNLYTQNITDINVYNPIGYINIKQNDNEEILIRINGKYEQLLDNVIKNNLVMFPKNLEIKTFSNFNFEKLNNMLNKYNIKYSIISRNTEQTLLKDYQSVNNTDTIINIANDDYILSYFNKILPLDKYLILNNIITNKECLLFNSNKYSSDLHDECSKKNKEITNCIFSCNKSLELNVNKNVFLIKYLEWEGLLCYENKNWINMHDLDSKTFMVKGKNGTGKSAIYDIMLLAIWGDNTKMKIKGNSSLSAGMINHKKTKATTIVDIELNGKLYRIERDFNKKKDSNILHHNHAYLHEFINDKDLLQIRKEGACNEEIKKIFGTMDDFLTTSMITQNVDNDILKFESKKCLELIDKSYNIDYIYNLYNLFKITINKYRDFNRTLENKKQVYQNLVSSNQINDISEEELNELTNELNVLTNEKNNLLNLFNSITIDIKNPKNITILNTDYEPYIKTITDIYGNFNENDMLIKKERYNELKSLLKDVPDLLKLNSQYTIDIENELNNTIIINKPCELYILQNEEEQLKEFLNIDYTDYNSIDINTLEKELNNYKEKKLELENTLNNLITQKPLKVDKPILSIDECHKEILKYFKSIKMFNKYILNSNNNNNITSTTSSISYDKYKELIIFKQTQENILTNNKKTLLKLEETFKETFNKQQNITTINIPTEIITNKKIKHVSSAISKELFKIDMELIAKNLKELDDKLLYYNNIKNTLDKLELELDNYNQELSQFNNNEDYKYNPKCEICCKRPWVNRIKELEIIINKLKHDINSNKILYDDKEYNILVKNIEKNNKAIENYGILIKWLNYYKYKEDYDKITEELNNIIINKENLNNENLIIQEELQETINKINNFNSYSYYLHNLNKTIIAYDIYNSWENNYNTISANISNLIRSINDTEFKLNYNKNIRPRISKYNALKIAYNDWVDYDLKLKIVRTNEFYNLKKIIEDYDKYISYIDNNRLKPFIKQKIELNDTIKEKDKLIKIVNEKLVKFTTLNSYNKENKDNYNLLSNASNDLNDIIDTLETIIINFQSFRIELYEKYILKNLVSNTNNIIKNLCHTDTKPFKLDYMLNVNKDIIHINWLIADEINTDTKIISIAQCSGFQHFTISTALRMCLFLNKNSLYCNQLFIDEGFVSFDKFNLSVVPSFLKNLLTYFNSIIVVSHIDLIQDNIDDYVTINYNKTTSVSSVEYDKYKKVVKTRNRKLK</sequence>
<evidence type="ECO:0000259" key="2">
    <source>
        <dbReference type="Pfam" id="PF00149"/>
    </source>
</evidence>
<dbReference type="InterPro" id="IPR029052">
    <property type="entry name" value="Metallo-depent_PP-like"/>
</dbReference>
<dbReference type="InterPro" id="IPR038729">
    <property type="entry name" value="Rad50/SbcC_AAA"/>
</dbReference>
<dbReference type="Pfam" id="PF13476">
    <property type="entry name" value="AAA_23"/>
    <property type="match status" value="1"/>
</dbReference>
<dbReference type="GO" id="GO:0006302">
    <property type="term" value="P:double-strand break repair"/>
    <property type="evidence" value="ECO:0007669"/>
    <property type="project" value="InterPro"/>
</dbReference>
<feature type="coiled-coil region" evidence="1">
    <location>
        <begin position="637"/>
        <end position="671"/>
    </location>
</feature>
<evidence type="ECO:0000259" key="3">
    <source>
        <dbReference type="Pfam" id="PF13476"/>
    </source>
</evidence>
<feature type="coiled-coil region" evidence="1">
    <location>
        <begin position="951"/>
        <end position="978"/>
    </location>
</feature>
<keyword evidence="1" id="KW-0175">Coiled coil</keyword>
<reference evidence="4" key="1">
    <citation type="journal article" date="2020" name="Nature">
        <title>Giant virus diversity and host interactions through global metagenomics.</title>
        <authorList>
            <person name="Schulz F."/>
            <person name="Roux S."/>
            <person name="Paez-Espino D."/>
            <person name="Jungbluth S."/>
            <person name="Walsh D.A."/>
            <person name="Denef V.J."/>
            <person name="McMahon K.D."/>
            <person name="Konstantinidis K.T."/>
            <person name="Eloe-Fadrosh E.A."/>
            <person name="Kyrpides N.C."/>
            <person name="Woyke T."/>
        </authorList>
    </citation>
    <scope>NUCLEOTIDE SEQUENCE</scope>
    <source>
        <strain evidence="4">GVMAG-M-3300025695-21</strain>
    </source>
</reference>
<dbReference type="Pfam" id="PF00149">
    <property type="entry name" value="Metallophos"/>
    <property type="match status" value="1"/>
</dbReference>
<dbReference type="InterPro" id="IPR004843">
    <property type="entry name" value="Calcineurin-like_PHP"/>
</dbReference>
<evidence type="ECO:0000313" key="4">
    <source>
        <dbReference type="EMBL" id="QHT99014.1"/>
    </source>
</evidence>
<accession>A0A6C0J035</accession>
<dbReference type="PANTHER" id="PTHR32114">
    <property type="entry name" value="ABC TRANSPORTER ABCH.3"/>
    <property type="match status" value="1"/>
</dbReference>
<dbReference type="SUPFAM" id="SSF56300">
    <property type="entry name" value="Metallo-dependent phosphatases"/>
    <property type="match status" value="1"/>
</dbReference>
<dbReference type="GO" id="GO:0016887">
    <property type="term" value="F:ATP hydrolysis activity"/>
    <property type="evidence" value="ECO:0007669"/>
    <property type="project" value="InterPro"/>
</dbReference>
<proteinExistence type="predicted"/>
<dbReference type="Gene3D" id="3.60.21.10">
    <property type="match status" value="1"/>
</dbReference>
<dbReference type="Gene3D" id="3.40.50.300">
    <property type="entry name" value="P-loop containing nucleotide triphosphate hydrolases"/>
    <property type="match status" value="2"/>
</dbReference>
<feature type="coiled-coil region" evidence="1">
    <location>
        <begin position="1058"/>
        <end position="1092"/>
    </location>
</feature>
<organism evidence="4">
    <name type="scientific">viral metagenome</name>
    <dbReference type="NCBI Taxonomy" id="1070528"/>
    <lineage>
        <taxon>unclassified sequences</taxon>
        <taxon>metagenomes</taxon>
        <taxon>organismal metagenomes</taxon>
    </lineage>
</organism>
<dbReference type="EMBL" id="MN740299">
    <property type="protein sequence ID" value="QHT99014.1"/>
    <property type="molecule type" value="Genomic_DNA"/>
</dbReference>
<dbReference type="SUPFAM" id="SSF52540">
    <property type="entry name" value="P-loop containing nucleoside triphosphate hydrolases"/>
    <property type="match status" value="1"/>
</dbReference>
<protein>
    <recommendedName>
        <fullName evidence="5">Rad50/SbcC-type AAA domain-containing protein</fullName>
    </recommendedName>
</protein>
<name>A0A6C0J035_9ZZZZ</name>
<feature type="domain" description="Calcineurin-like phosphoesterase" evidence="2">
    <location>
        <begin position="5"/>
        <end position="211"/>
    </location>
</feature>
<evidence type="ECO:0008006" key="5">
    <source>
        <dbReference type="Google" id="ProtNLM"/>
    </source>
</evidence>
<feature type="domain" description="Rad50/SbcC-type AAA" evidence="3">
    <location>
        <begin position="433"/>
        <end position="664"/>
    </location>
</feature>
<feature type="coiled-coil region" evidence="1">
    <location>
        <begin position="784"/>
        <end position="811"/>
    </location>
</feature>
<dbReference type="PANTHER" id="PTHR32114:SF2">
    <property type="entry name" value="ABC TRANSPORTER ABCH.3"/>
    <property type="match status" value="1"/>
</dbReference>
<evidence type="ECO:0000256" key="1">
    <source>
        <dbReference type="SAM" id="Coils"/>
    </source>
</evidence>
<dbReference type="InterPro" id="IPR027417">
    <property type="entry name" value="P-loop_NTPase"/>
</dbReference>